<proteinExistence type="predicted"/>
<organism evidence="1">
    <name type="scientific">Cacopsylla melanoneura</name>
    <dbReference type="NCBI Taxonomy" id="428564"/>
    <lineage>
        <taxon>Eukaryota</taxon>
        <taxon>Metazoa</taxon>
        <taxon>Ecdysozoa</taxon>
        <taxon>Arthropoda</taxon>
        <taxon>Hexapoda</taxon>
        <taxon>Insecta</taxon>
        <taxon>Pterygota</taxon>
        <taxon>Neoptera</taxon>
        <taxon>Paraneoptera</taxon>
        <taxon>Hemiptera</taxon>
        <taxon>Sternorrhyncha</taxon>
        <taxon>Psylloidea</taxon>
        <taxon>Psyllidae</taxon>
        <taxon>Psyllinae</taxon>
        <taxon>Cacopsylla</taxon>
    </lineage>
</organism>
<name>A0A8D8TY49_9HEMI</name>
<reference evidence="1" key="1">
    <citation type="submission" date="2021-05" db="EMBL/GenBank/DDBJ databases">
        <authorList>
            <person name="Alioto T."/>
            <person name="Alioto T."/>
            <person name="Gomez Garrido J."/>
        </authorList>
    </citation>
    <scope>NUCLEOTIDE SEQUENCE</scope>
</reference>
<protein>
    <submittedName>
        <fullName evidence="1">Uncharacterized protein</fullName>
    </submittedName>
</protein>
<accession>A0A8D8TY49</accession>
<dbReference type="AlphaFoldDB" id="A0A8D8TY49"/>
<sequence length="102" mass="11896">MLCHLTQAMANETIKMRWFDAYVEGFDRLVQHLVDKGPRFFFKVGENDANFKGPKGGLYWDSFVKYVNTSGPTRLDNLFEQFAKLPPEVTMEEIVKKKLLDF</sequence>
<dbReference type="EMBL" id="HBUF01147177">
    <property type="protein sequence ID" value="CAG6647484.1"/>
    <property type="molecule type" value="Transcribed_RNA"/>
</dbReference>
<evidence type="ECO:0000313" key="1">
    <source>
        <dbReference type="EMBL" id="CAG6694327.1"/>
    </source>
</evidence>
<dbReference type="EMBL" id="HBUF01662742">
    <property type="protein sequence ID" value="CAG6789016.1"/>
    <property type="molecule type" value="Transcribed_RNA"/>
</dbReference>
<dbReference type="EMBL" id="HBUF01147176">
    <property type="protein sequence ID" value="CAG6647482.1"/>
    <property type="molecule type" value="Transcribed_RNA"/>
</dbReference>
<dbReference type="EMBL" id="HBUF01317575">
    <property type="protein sequence ID" value="CAG6694327.1"/>
    <property type="molecule type" value="Transcribed_RNA"/>
</dbReference>
<dbReference type="EMBL" id="HBUF01147174">
    <property type="protein sequence ID" value="CAG6647479.1"/>
    <property type="molecule type" value="Transcribed_RNA"/>
</dbReference>